<reference evidence="1" key="1">
    <citation type="journal article" date="2019" name="Front. Microbiol.">
        <title>New Insight Into Avian Papillomavirus Ecology and Evolution From Characterization of Novel Wild Bird Papillomaviruses.</title>
        <authorList>
            <person name="Canuti M."/>
            <person name="Munro H.J."/>
            <person name="Robertson G.J."/>
            <person name="Kroyer A."/>
            <person name="Roul S."/>
            <person name="Ojkic D."/>
            <person name="Whitney H."/>
            <person name="Lang A.S."/>
        </authorList>
    </citation>
    <scope>NUCLEOTIDE SEQUENCE</scope>
    <source>
        <strain evidence="1">NL15_B30</strain>
    </source>
</reference>
<dbReference type="Proteomes" id="UP001229591">
    <property type="component" value="Segment"/>
</dbReference>
<name>A0AAE6D313_9PAPI</name>
<organism evidence="1 2">
    <name type="scientific">Gull papillomavirus 1</name>
    <dbReference type="NCBI Taxonomy" id="2562547"/>
    <lineage>
        <taxon>Viruses</taxon>
        <taxon>Monodnaviria</taxon>
        <taxon>Shotokuvirae</taxon>
        <taxon>Cossaviricota</taxon>
        <taxon>Papovaviricetes</taxon>
        <taxon>Zurhausenvirales</taxon>
        <taxon>Papillomaviridae</taxon>
    </lineage>
</organism>
<dbReference type="EMBL" id="MK620304">
    <property type="protein sequence ID" value="QBR99473.1"/>
    <property type="molecule type" value="Genomic_DNA"/>
</dbReference>
<sequence length="85" mass="10149">MPILCTLGQVLQQARMDLLVICVHCRFCRQRMTAVDILEGELEAREDYCTRARTPFIGYRTLTGFRWFGTCGQCRRFRRYAYYRP</sequence>
<evidence type="ECO:0000313" key="2">
    <source>
        <dbReference type="Proteomes" id="UP001229591"/>
    </source>
</evidence>
<evidence type="ECO:0000313" key="1">
    <source>
        <dbReference type="EMBL" id="QBR99473.1"/>
    </source>
</evidence>
<accession>A0AAE6D313</accession>
<gene>
    <name evidence="1" type="primary">E6</name>
</gene>
<proteinExistence type="predicted"/>
<protein>
    <submittedName>
        <fullName evidence="1">E6</fullName>
    </submittedName>
</protein>